<dbReference type="InParanoid" id="Q01NL6"/>
<dbReference type="InterPro" id="IPR003788">
    <property type="entry name" value="NDUFAF7"/>
</dbReference>
<name>Q01NL6_SOLUE</name>
<sequence length="331" mass="37439">MTAAGELLAAEIRAVGPVSFRRFMEVALYHPEHGYYRRAADPFGKEGDFFTAEQIQPVFGILMAARIRALFREMGSPPGFSVVELGAGRREMAEAFAEWNYVPVDLATGEMPERFTGVLFSNEFFDALPVDAVIYMGEAFHLQHVTVEDGVFRWQTGEAVSEEADEYLRRYYLEPEEGRWYEVNLEALRWLERISASLTKGYVLTIDYGYTRAESVRFEAGTLMGYRRHTALDDVLTDPGVRDITSHVNFTALEERGAECGLVKERFETLAQSLLAAGEPDQFTAALGTPGTHEELRRRMQLKTLLFGMGETFRVLLQSKVEGERESERKG</sequence>
<evidence type="ECO:0000256" key="1">
    <source>
        <dbReference type="ARBA" id="ARBA00022603"/>
    </source>
</evidence>
<dbReference type="InterPro" id="IPR029063">
    <property type="entry name" value="SAM-dependent_MTases_sf"/>
</dbReference>
<dbReference type="KEGG" id="sus:Acid_7859"/>
<keyword evidence="1" id="KW-0489">Methyltransferase</keyword>
<organism evidence="3">
    <name type="scientific">Solibacter usitatus (strain Ellin6076)</name>
    <dbReference type="NCBI Taxonomy" id="234267"/>
    <lineage>
        <taxon>Bacteria</taxon>
        <taxon>Pseudomonadati</taxon>
        <taxon>Acidobacteriota</taxon>
        <taxon>Terriglobia</taxon>
        <taxon>Bryobacterales</taxon>
        <taxon>Solibacteraceae</taxon>
        <taxon>Candidatus Solibacter</taxon>
    </lineage>
</organism>
<dbReference type="EMBL" id="CP000473">
    <property type="protein sequence ID" value="ABJ88754.1"/>
    <property type="molecule type" value="Genomic_DNA"/>
</dbReference>
<evidence type="ECO:0000256" key="2">
    <source>
        <dbReference type="ARBA" id="ARBA00022679"/>
    </source>
</evidence>
<evidence type="ECO:0008006" key="4">
    <source>
        <dbReference type="Google" id="ProtNLM"/>
    </source>
</evidence>
<dbReference type="eggNOG" id="COG1565">
    <property type="taxonomic scope" value="Bacteria"/>
</dbReference>
<protein>
    <recommendedName>
        <fullName evidence="4">SAM-dependent methyltransferase</fullName>
    </recommendedName>
</protein>
<dbReference type="AlphaFoldDB" id="Q01NL6"/>
<dbReference type="OrthoDB" id="9794208at2"/>
<dbReference type="Pfam" id="PF02636">
    <property type="entry name" value="Methyltransf_28"/>
    <property type="match status" value="1"/>
</dbReference>
<dbReference type="InterPro" id="IPR038375">
    <property type="entry name" value="NDUFAF7_sf"/>
</dbReference>
<dbReference type="PANTHER" id="PTHR12049">
    <property type="entry name" value="PROTEIN ARGININE METHYLTRANSFERASE NDUFAF7, MITOCHONDRIAL"/>
    <property type="match status" value="1"/>
</dbReference>
<dbReference type="Gene3D" id="3.40.50.12710">
    <property type="match status" value="1"/>
</dbReference>
<proteinExistence type="predicted"/>
<keyword evidence="2" id="KW-0808">Transferase</keyword>
<dbReference type="PANTHER" id="PTHR12049:SF7">
    <property type="entry name" value="PROTEIN ARGININE METHYLTRANSFERASE NDUFAF7, MITOCHONDRIAL"/>
    <property type="match status" value="1"/>
</dbReference>
<evidence type="ECO:0000313" key="3">
    <source>
        <dbReference type="EMBL" id="ABJ88754.1"/>
    </source>
</evidence>
<dbReference type="GO" id="GO:0035243">
    <property type="term" value="F:protein-arginine omega-N symmetric methyltransferase activity"/>
    <property type="evidence" value="ECO:0007669"/>
    <property type="project" value="TreeGrafter"/>
</dbReference>
<accession>Q01NL6</accession>
<reference evidence="3" key="1">
    <citation type="submission" date="2006-10" db="EMBL/GenBank/DDBJ databases">
        <title>Complete sequence of Solibacter usitatus Ellin6076.</title>
        <authorList>
            <consortium name="US DOE Joint Genome Institute"/>
            <person name="Copeland A."/>
            <person name="Lucas S."/>
            <person name="Lapidus A."/>
            <person name="Barry K."/>
            <person name="Detter J.C."/>
            <person name="Glavina del Rio T."/>
            <person name="Hammon N."/>
            <person name="Israni S."/>
            <person name="Dalin E."/>
            <person name="Tice H."/>
            <person name="Pitluck S."/>
            <person name="Thompson L.S."/>
            <person name="Brettin T."/>
            <person name="Bruce D."/>
            <person name="Han C."/>
            <person name="Tapia R."/>
            <person name="Gilna P."/>
            <person name="Schmutz J."/>
            <person name="Larimer F."/>
            <person name="Land M."/>
            <person name="Hauser L."/>
            <person name="Kyrpides N."/>
            <person name="Mikhailova N."/>
            <person name="Janssen P.H."/>
            <person name="Kuske C.R."/>
            <person name="Richardson P."/>
        </authorList>
    </citation>
    <scope>NUCLEOTIDE SEQUENCE</scope>
    <source>
        <strain evidence="3">Ellin6076</strain>
    </source>
</reference>
<dbReference type="SUPFAM" id="SSF53335">
    <property type="entry name" value="S-adenosyl-L-methionine-dependent methyltransferases"/>
    <property type="match status" value="1"/>
</dbReference>
<dbReference type="STRING" id="234267.Acid_7859"/>
<gene>
    <name evidence="3" type="ordered locus">Acid_7859</name>
</gene>
<dbReference type="GO" id="GO:0032259">
    <property type="term" value="P:methylation"/>
    <property type="evidence" value="ECO:0007669"/>
    <property type="project" value="UniProtKB-KW"/>
</dbReference>
<dbReference type="HOGENOM" id="CLU_024840_1_1_0"/>